<feature type="signal peptide" evidence="1">
    <location>
        <begin position="1"/>
        <end position="19"/>
    </location>
</feature>
<comment type="caution">
    <text evidence="2">The sequence shown here is derived from an EMBL/GenBank/DDBJ whole genome shotgun (WGS) entry which is preliminary data.</text>
</comment>
<reference evidence="3" key="1">
    <citation type="submission" date="2024-06" db="EMBL/GenBank/DDBJ databases">
        <title>Draft Genome Sequences of Epichloe bromicola Strains Isolated from Elymus ciliaris.</title>
        <authorList>
            <consortium name="Epichloe bromicola genome sequencing consortium"/>
            <person name="Miura A."/>
            <person name="Imano S."/>
            <person name="Ashida A."/>
            <person name="Sato I."/>
            <person name="Chiba S."/>
            <person name="Tanaka A."/>
            <person name="Camagna M."/>
            <person name="Takemoto D."/>
        </authorList>
    </citation>
    <scope>NUCLEOTIDE SEQUENCE [LARGE SCALE GENOMIC DNA]</scope>
    <source>
        <strain evidence="3">DP</strain>
    </source>
</reference>
<gene>
    <name evidence="2" type="primary">g5607</name>
    <name evidence="2" type="ORF">EsDP_00005607</name>
</gene>
<evidence type="ECO:0000313" key="3">
    <source>
        <dbReference type="Proteomes" id="UP001562357"/>
    </source>
</evidence>
<keyword evidence="3" id="KW-1185">Reference proteome</keyword>
<sequence>MKVSAFLAALAALAGVAAGAPIPTPSGNMTSGNITDILVFDMTLAEFTRQRNARDPSNLDWSSDGCTAAPDHPLGFEFKEGCQRHDFAYRNYKQQGRWSHRLRKRVDCQFRGDLLIACKPFPYTLEKRVCKALVDVYYFGARIFGHFAKFAKRSNSTDTATSALYEEYAEAQEIYFQLVREAQGQGKALGFPPFPT</sequence>
<dbReference type="InterPro" id="IPR015141">
    <property type="entry name" value="PLipase_A2_prok/fun"/>
</dbReference>
<evidence type="ECO:0000313" key="2">
    <source>
        <dbReference type="EMBL" id="GAB0137336.1"/>
    </source>
</evidence>
<dbReference type="InterPro" id="IPR036444">
    <property type="entry name" value="PLipase_A2_dom_sf"/>
</dbReference>
<name>A0ABQ0CV71_9HYPO</name>
<feature type="chain" id="PRO_5047517185" evidence="1">
    <location>
        <begin position="20"/>
        <end position="196"/>
    </location>
</feature>
<accession>A0ABQ0CV71</accession>
<dbReference type="Proteomes" id="UP001562357">
    <property type="component" value="Unassembled WGS sequence"/>
</dbReference>
<protein>
    <submittedName>
        <fullName evidence="2">Uncharacterized protein</fullName>
    </submittedName>
</protein>
<proteinExistence type="predicted"/>
<evidence type="ECO:0000256" key="1">
    <source>
        <dbReference type="SAM" id="SignalP"/>
    </source>
</evidence>
<dbReference type="Gene3D" id="1.20.90.10">
    <property type="entry name" value="Phospholipase A2 domain"/>
    <property type="match status" value="1"/>
</dbReference>
<dbReference type="Pfam" id="PF09056">
    <property type="entry name" value="Phospholip_A2_3"/>
    <property type="match status" value="1"/>
</dbReference>
<organism evidence="2 3">
    <name type="scientific">Epichloe bromicola</name>
    <dbReference type="NCBI Taxonomy" id="79588"/>
    <lineage>
        <taxon>Eukaryota</taxon>
        <taxon>Fungi</taxon>
        <taxon>Dikarya</taxon>
        <taxon>Ascomycota</taxon>
        <taxon>Pezizomycotina</taxon>
        <taxon>Sordariomycetes</taxon>
        <taxon>Hypocreomycetidae</taxon>
        <taxon>Hypocreales</taxon>
        <taxon>Clavicipitaceae</taxon>
        <taxon>Epichloe</taxon>
    </lineage>
</organism>
<dbReference type="SUPFAM" id="SSF48619">
    <property type="entry name" value="Phospholipase A2, PLA2"/>
    <property type="match status" value="1"/>
</dbReference>
<keyword evidence="1" id="KW-0732">Signal</keyword>
<dbReference type="EMBL" id="BAAFGZ010000270">
    <property type="protein sequence ID" value="GAB0137336.1"/>
    <property type="molecule type" value="Genomic_DNA"/>
</dbReference>